<evidence type="ECO:0000256" key="1">
    <source>
        <dbReference type="SAM" id="Phobius"/>
    </source>
</evidence>
<keyword evidence="1" id="KW-1133">Transmembrane helix</keyword>
<feature type="transmembrane region" description="Helical" evidence="1">
    <location>
        <begin position="6"/>
        <end position="23"/>
    </location>
</feature>
<sequence length="55" mass="5796">MESYLWSLSAGVLVGVVYSVIKVRSPAPPLIALIGLAGMLIGSQAIGSIRHWLGF</sequence>
<gene>
    <name evidence="2" type="ORF">C3743_16110</name>
</gene>
<dbReference type="InterPro" id="IPR020017">
    <property type="entry name" value="XapX_domain"/>
</dbReference>
<dbReference type="Proteomes" id="UP000238655">
    <property type="component" value="Chromosome 1"/>
</dbReference>
<dbReference type="Pfam" id="PF07235">
    <property type="entry name" value="DUF1427"/>
    <property type="match status" value="1"/>
</dbReference>
<name>A0A2S5DRU4_9BURK</name>
<evidence type="ECO:0000313" key="3">
    <source>
        <dbReference type="Proteomes" id="UP000238655"/>
    </source>
</evidence>
<dbReference type="EMBL" id="PQVP01000002">
    <property type="protein sequence ID" value="POZ81828.1"/>
    <property type="molecule type" value="Genomic_DNA"/>
</dbReference>
<proteinExistence type="predicted"/>
<keyword evidence="1" id="KW-0472">Membrane</keyword>
<organism evidence="2 3">
    <name type="scientific">Burkholderia contaminans</name>
    <dbReference type="NCBI Taxonomy" id="488447"/>
    <lineage>
        <taxon>Bacteria</taxon>
        <taxon>Pseudomonadati</taxon>
        <taxon>Pseudomonadota</taxon>
        <taxon>Betaproteobacteria</taxon>
        <taxon>Burkholderiales</taxon>
        <taxon>Burkholderiaceae</taxon>
        <taxon>Burkholderia</taxon>
        <taxon>Burkholderia cepacia complex</taxon>
    </lineage>
</organism>
<reference evidence="2 3" key="1">
    <citation type="submission" date="2018-01" db="EMBL/GenBank/DDBJ databases">
        <title>Successful Treatment of Persistent Burkholderia cepacia Bacteremia with Ceftazidime-Avibactam.</title>
        <authorList>
            <person name="Tamma P."/>
            <person name="Fan Y."/>
            <person name="Bergman Y."/>
            <person name="Sick-Samuels A."/>
            <person name="Hsu A."/>
            <person name="Timp W."/>
            <person name="Simner P."/>
        </authorList>
    </citation>
    <scope>NUCLEOTIDE SEQUENCE [LARGE SCALE GENOMIC DNA]</scope>
    <source>
        <strain evidence="2 3">170816</strain>
    </source>
</reference>
<evidence type="ECO:0000313" key="2">
    <source>
        <dbReference type="EMBL" id="POZ81828.1"/>
    </source>
</evidence>
<dbReference type="RefSeq" id="WP_089456038.1">
    <property type="nucleotide sequence ID" value="NZ_CM009575.1"/>
</dbReference>
<protein>
    <submittedName>
        <fullName evidence="2">DUF1427 domain-containing protein</fullName>
    </submittedName>
</protein>
<dbReference type="NCBIfam" id="TIGR03510">
    <property type="entry name" value="XapX"/>
    <property type="match status" value="1"/>
</dbReference>
<dbReference type="InterPro" id="IPR009872">
    <property type="entry name" value="DUF1427"/>
</dbReference>
<dbReference type="AlphaFoldDB" id="A0A2S5DRU4"/>
<comment type="caution">
    <text evidence="2">The sequence shown here is derived from an EMBL/GenBank/DDBJ whole genome shotgun (WGS) entry which is preliminary data.</text>
</comment>
<keyword evidence="1" id="KW-0812">Transmembrane</keyword>
<accession>A0A2S5DRU4</accession>
<feature type="transmembrane region" description="Helical" evidence="1">
    <location>
        <begin position="30"/>
        <end position="53"/>
    </location>
</feature>